<name>A0AAI8V905_9PEZI</name>
<dbReference type="Gene3D" id="2.130.10.10">
    <property type="entry name" value="YVTN repeat-like/Quinoprotein amine dehydrogenase"/>
    <property type="match status" value="1"/>
</dbReference>
<gene>
    <name evidence="1" type="ORF">KHLLAP_LOCUS770</name>
</gene>
<dbReference type="Proteomes" id="UP001295740">
    <property type="component" value="Unassembled WGS sequence"/>
</dbReference>
<keyword evidence="2" id="KW-1185">Reference proteome</keyword>
<evidence type="ECO:0000313" key="2">
    <source>
        <dbReference type="Proteomes" id="UP001295740"/>
    </source>
</evidence>
<comment type="caution">
    <text evidence="1">The sequence shown here is derived from an EMBL/GenBank/DDBJ whole genome shotgun (WGS) entry which is preliminary data.</text>
</comment>
<sequence length="330" mass="35172">MTSPTKPHPPVAVTKKALYFLDNSPFGPAITSIKLNDDGTLSNPKRTLTNGVGLLGRPANRHTIMDPLFSQNSVVVDGNSLFTISPGSATVHMYTISPDDPSVLTPVGEPVPSGGTFPNSVAYSRKLGLLCVLHLGHIGGVSCFRVNDTSSEHPGLERLGDLFRLAIFQTETPTIGRTNTAGDIVFNPSQTAVFVLLKFDGVATFPGHIFAFSVDTKARKLVPAPVQSRLPGLLAPYSITFQGSDDTKAVLSDAPFLPSLEVTLAKSLTISATSAPYWTAYSEKLNIMFLLGGFDPSPVAVDLEKQEISYTITAPPETLGAFDSVVYGDY</sequence>
<proteinExistence type="predicted"/>
<accession>A0AAI8V905</accession>
<organism evidence="1 2">
    <name type="scientific">Anthostomella pinea</name>
    <dbReference type="NCBI Taxonomy" id="933095"/>
    <lineage>
        <taxon>Eukaryota</taxon>
        <taxon>Fungi</taxon>
        <taxon>Dikarya</taxon>
        <taxon>Ascomycota</taxon>
        <taxon>Pezizomycotina</taxon>
        <taxon>Sordariomycetes</taxon>
        <taxon>Xylariomycetidae</taxon>
        <taxon>Xylariales</taxon>
        <taxon>Xylariaceae</taxon>
        <taxon>Anthostomella</taxon>
    </lineage>
</organism>
<dbReference type="InterPro" id="IPR015943">
    <property type="entry name" value="WD40/YVTN_repeat-like_dom_sf"/>
</dbReference>
<dbReference type="AlphaFoldDB" id="A0AAI8V905"/>
<evidence type="ECO:0000313" key="1">
    <source>
        <dbReference type="EMBL" id="CAJ2500302.1"/>
    </source>
</evidence>
<dbReference type="SUPFAM" id="SSF63825">
    <property type="entry name" value="YWTD domain"/>
    <property type="match status" value="1"/>
</dbReference>
<protein>
    <submittedName>
        <fullName evidence="1">Uu.00g031550.m01.CDS01</fullName>
    </submittedName>
</protein>
<dbReference type="EMBL" id="CAUWAG010000003">
    <property type="protein sequence ID" value="CAJ2500302.1"/>
    <property type="molecule type" value="Genomic_DNA"/>
</dbReference>
<reference evidence="1" key="1">
    <citation type="submission" date="2023-10" db="EMBL/GenBank/DDBJ databases">
        <authorList>
            <person name="Hackl T."/>
        </authorList>
    </citation>
    <scope>NUCLEOTIDE SEQUENCE</scope>
</reference>